<dbReference type="KEGG" id="ruv:EC9_20930"/>
<dbReference type="GO" id="GO:0042026">
    <property type="term" value="P:protein refolding"/>
    <property type="evidence" value="ECO:0007669"/>
    <property type="project" value="UniProtKB-ARBA"/>
</dbReference>
<evidence type="ECO:0000256" key="6">
    <source>
        <dbReference type="ARBA" id="ARBA00023186"/>
    </source>
</evidence>
<dbReference type="RefSeq" id="WP_145344620.1">
    <property type="nucleotide sequence ID" value="NZ_CP036261.1"/>
</dbReference>
<organism evidence="12 13">
    <name type="scientific">Rosistilla ulvae</name>
    <dbReference type="NCBI Taxonomy" id="1930277"/>
    <lineage>
        <taxon>Bacteria</taxon>
        <taxon>Pseudomonadati</taxon>
        <taxon>Planctomycetota</taxon>
        <taxon>Planctomycetia</taxon>
        <taxon>Pirellulales</taxon>
        <taxon>Pirellulaceae</taxon>
        <taxon>Rosistilla</taxon>
    </lineage>
</organism>
<dbReference type="Proteomes" id="UP000319557">
    <property type="component" value="Chromosome"/>
</dbReference>
<keyword evidence="6" id="KW-0143">Chaperone</keyword>
<evidence type="ECO:0000256" key="8">
    <source>
        <dbReference type="ARBA" id="ARBA00037071"/>
    </source>
</evidence>
<dbReference type="AlphaFoldDB" id="A0A517LZ71"/>
<comment type="similarity">
    <text evidence="3 10">Belongs to the FKBP-type PPIase family.</text>
</comment>
<dbReference type="PANTHER" id="PTHR47861">
    <property type="entry name" value="FKBP-TYPE PEPTIDYL-PROLYL CIS-TRANS ISOMERASE SLYD"/>
    <property type="match status" value="1"/>
</dbReference>
<dbReference type="OrthoDB" id="9808891at2"/>
<evidence type="ECO:0000256" key="10">
    <source>
        <dbReference type="RuleBase" id="RU003915"/>
    </source>
</evidence>
<evidence type="ECO:0000313" key="12">
    <source>
        <dbReference type="EMBL" id="QDS87910.1"/>
    </source>
</evidence>
<keyword evidence="7 9" id="KW-0413">Isomerase</keyword>
<gene>
    <name evidence="12" type="primary">slyD</name>
    <name evidence="12" type="ORF">EC9_20930</name>
</gene>
<keyword evidence="13" id="KW-1185">Reference proteome</keyword>
<evidence type="ECO:0000256" key="1">
    <source>
        <dbReference type="ARBA" id="ARBA00000971"/>
    </source>
</evidence>
<evidence type="ECO:0000259" key="11">
    <source>
        <dbReference type="PROSITE" id="PS50059"/>
    </source>
</evidence>
<dbReference type="EC" id="5.2.1.8" evidence="10"/>
<name>A0A517LZ71_9BACT</name>
<dbReference type="InterPro" id="IPR046357">
    <property type="entry name" value="PPIase_dom_sf"/>
</dbReference>
<dbReference type="PROSITE" id="PS50059">
    <property type="entry name" value="FKBP_PPIASE"/>
    <property type="match status" value="1"/>
</dbReference>
<dbReference type="PANTHER" id="PTHR47861:SF3">
    <property type="entry name" value="FKBP-TYPE PEPTIDYL-PROLYL CIS-TRANS ISOMERASE SLYD"/>
    <property type="match status" value="1"/>
</dbReference>
<accession>A0A517LZ71</accession>
<keyword evidence="5 9" id="KW-0697">Rotamase</keyword>
<comment type="subcellular location">
    <subcellularLocation>
        <location evidence="2">Cytoplasm</location>
    </subcellularLocation>
</comment>
<evidence type="ECO:0000256" key="2">
    <source>
        <dbReference type="ARBA" id="ARBA00004496"/>
    </source>
</evidence>
<dbReference type="InterPro" id="IPR001179">
    <property type="entry name" value="PPIase_FKBP_dom"/>
</dbReference>
<evidence type="ECO:0000256" key="3">
    <source>
        <dbReference type="ARBA" id="ARBA00006577"/>
    </source>
</evidence>
<dbReference type="GO" id="GO:0003755">
    <property type="term" value="F:peptidyl-prolyl cis-trans isomerase activity"/>
    <property type="evidence" value="ECO:0007669"/>
    <property type="project" value="UniProtKB-UniRule"/>
</dbReference>
<proteinExistence type="inferred from homology"/>
<protein>
    <recommendedName>
        <fullName evidence="10">Peptidyl-prolyl cis-trans isomerase</fullName>
        <ecNumber evidence="10">5.2.1.8</ecNumber>
    </recommendedName>
</protein>
<keyword evidence="4" id="KW-0963">Cytoplasm</keyword>
<evidence type="ECO:0000256" key="5">
    <source>
        <dbReference type="ARBA" id="ARBA00023110"/>
    </source>
</evidence>
<comment type="catalytic activity">
    <reaction evidence="1 9 10">
        <text>[protein]-peptidylproline (omega=180) = [protein]-peptidylproline (omega=0)</text>
        <dbReference type="Rhea" id="RHEA:16237"/>
        <dbReference type="Rhea" id="RHEA-COMP:10747"/>
        <dbReference type="Rhea" id="RHEA-COMP:10748"/>
        <dbReference type="ChEBI" id="CHEBI:83833"/>
        <dbReference type="ChEBI" id="CHEBI:83834"/>
        <dbReference type="EC" id="5.2.1.8"/>
    </reaction>
</comment>
<dbReference type="Gene3D" id="3.10.50.40">
    <property type="match status" value="1"/>
</dbReference>
<evidence type="ECO:0000313" key="13">
    <source>
        <dbReference type="Proteomes" id="UP000319557"/>
    </source>
</evidence>
<evidence type="ECO:0000256" key="7">
    <source>
        <dbReference type="ARBA" id="ARBA00023235"/>
    </source>
</evidence>
<dbReference type="EMBL" id="CP036261">
    <property type="protein sequence ID" value="QDS87910.1"/>
    <property type="molecule type" value="Genomic_DNA"/>
</dbReference>
<evidence type="ECO:0000256" key="9">
    <source>
        <dbReference type="PROSITE-ProRule" id="PRU00277"/>
    </source>
</evidence>
<reference evidence="12 13" key="1">
    <citation type="submission" date="2019-02" db="EMBL/GenBank/DDBJ databases">
        <title>Deep-cultivation of Planctomycetes and their phenomic and genomic characterization uncovers novel biology.</title>
        <authorList>
            <person name="Wiegand S."/>
            <person name="Jogler M."/>
            <person name="Boedeker C."/>
            <person name="Pinto D."/>
            <person name="Vollmers J."/>
            <person name="Rivas-Marin E."/>
            <person name="Kohn T."/>
            <person name="Peeters S.H."/>
            <person name="Heuer A."/>
            <person name="Rast P."/>
            <person name="Oberbeckmann S."/>
            <person name="Bunk B."/>
            <person name="Jeske O."/>
            <person name="Meyerdierks A."/>
            <person name="Storesund J.E."/>
            <person name="Kallscheuer N."/>
            <person name="Luecker S."/>
            <person name="Lage O.M."/>
            <person name="Pohl T."/>
            <person name="Merkel B.J."/>
            <person name="Hornburger P."/>
            <person name="Mueller R.-W."/>
            <person name="Bruemmer F."/>
            <person name="Labrenz M."/>
            <person name="Spormann A.M."/>
            <person name="Op den Camp H."/>
            <person name="Overmann J."/>
            <person name="Amann R."/>
            <person name="Jetten M.S.M."/>
            <person name="Mascher T."/>
            <person name="Medema M.H."/>
            <person name="Devos D.P."/>
            <person name="Kaster A.-K."/>
            <person name="Ovreas L."/>
            <person name="Rohde M."/>
            <person name="Galperin M.Y."/>
            <person name="Jogler C."/>
        </authorList>
    </citation>
    <scope>NUCLEOTIDE SEQUENCE [LARGE SCALE GENOMIC DNA]</scope>
    <source>
        <strain evidence="12 13">EC9</strain>
    </source>
</reference>
<dbReference type="GO" id="GO:0005737">
    <property type="term" value="C:cytoplasm"/>
    <property type="evidence" value="ECO:0007669"/>
    <property type="project" value="UniProtKB-SubCell"/>
</dbReference>
<dbReference type="SUPFAM" id="SSF54534">
    <property type="entry name" value="FKBP-like"/>
    <property type="match status" value="1"/>
</dbReference>
<sequence length="161" mass="17707">MQITADKVVAFDYKLTDDAGELIDSSEGHEPLLYLHGQGGIVEGLERALEGLTVGDHLNITLQPEEGYGLRSDDLVQEVPRDEFEGVDDFEVGMQFEADTPDGPMIFSIIEVGDELIKVDGNHPLAGETLTFDVTVREIRDATDEELEHGHAHEEGGHDHD</sequence>
<dbReference type="Pfam" id="PF00254">
    <property type="entry name" value="FKBP_C"/>
    <property type="match status" value="1"/>
</dbReference>
<evidence type="ECO:0000256" key="4">
    <source>
        <dbReference type="ARBA" id="ARBA00022490"/>
    </source>
</evidence>
<comment type="function">
    <text evidence="8">Also involved in hydrogenase metallocenter assembly, probably by participating in the nickel insertion step. This function in hydrogenase biosynthesis requires chaperone activity and the presence of the metal-binding domain, but not PPIase activity.</text>
</comment>
<feature type="domain" description="PPIase FKBP-type" evidence="11">
    <location>
        <begin position="6"/>
        <end position="82"/>
    </location>
</feature>